<dbReference type="Gene3D" id="4.10.1000.10">
    <property type="entry name" value="Zinc finger, CCCH-type"/>
    <property type="match status" value="1"/>
</dbReference>
<dbReference type="AlphaFoldDB" id="A0A8S2W5H5"/>
<protein>
    <recommendedName>
        <fullName evidence="5">C3H1-type domain-containing protein</fullName>
    </recommendedName>
</protein>
<proteinExistence type="predicted"/>
<dbReference type="InterPro" id="IPR036855">
    <property type="entry name" value="Znf_CCCH_sf"/>
</dbReference>
<evidence type="ECO:0000256" key="2">
    <source>
        <dbReference type="ARBA" id="ARBA00022771"/>
    </source>
</evidence>
<evidence type="ECO:0000313" key="6">
    <source>
        <dbReference type="EMBL" id="CAF4433051.1"/>
    </source>
</evidence>
<dbReference type="GO" id="GO:0008270">
    <property type="term" value="F:zinc ion binding"/>
    <property type="evidence" value="ECO:0007669"/>
    <property type="project" value="UniProtKB-KW"/>
</dbReference>
<dbReference type="EMBL" id="CAJOBI010065203">
    <property type="protein sequence ID" value="CAF4433051.1"/>
    <property type="molecule type" value="Genomic_DNA"/>
</dbReference>
<dbReference type="SMART" id="SM00356">
    <property type="entry name" value="ZnF_C3H1"/>
    <property type="match status" value="1"/>
</dbReference>
<dbReference type="InterPro" id="IPR041367">
    <property type="entry name" value="Znf-CCCH_4"/>
</dbReference>
<feature type="zinc finger region" description="C3H1-type" evidence="4">
    <location>
        <begin position="1"/>
        <end position="25"/>
    </location>
</feature>
<comment type="caution">
    <text evidence="6">The sequence shown here is derived from an EMBL/GenBank/DDBJ whole genome shotgun (WGS) entry which is preliminary data.</text>
</comment>
<evidence type="ECO:0000256" key="4">
    <source>
        <dbReference type="PROSITE-ProRule" id="PRU00723"/>
    </source>
</evidence>
<evidence type="ECO:0000256" key="3">
    <source>
        <dbReference type="ARBA" id="ARBA00022833"/>
    </source>
</evidence>
<name>A0A8S2W5H5_9BILA</name>
<dbReference type="Pfam" id="PF18044">
    <property type="entry name" value="zf-CCCH_4"/>
    <property type="match status" value="1"/>
</dbReference>
<evidence type="ECO:0000256" key="1">
    <source>
        <dbReference type="ARBA" id="ARBA00022723"/>
    </source>
</evidence>
<feature type="domain" description="C3H1-type" evidence="5">
    <location>
        <begin position="1"/>
        <end position="25"/>
    </location>
</feature>
<evidence type="ECO:0000313" key="7">
    <source>
        <dbReference type="Proteomes" id="UP000676336"/>
    </source>
</evidence>
<accession>A0A8S2W5H5</accession>
<reference evidence="6" key="1">
    <citation type="submission" date="2021-02" db="EMBL/GenBank/DDBJ databases">
        <authorList>
            <person name="Nowell W R."/>
        </authorList>
    </citation>
    <scope>NUCLEOTIDE SEQUENCE</scope>
</reference>
<dbReference type="Proteomes" id="UP000676336">
    <property type="component" value="Unassembled WGS sequence"/>
</dbReference>
<feature type="non-terminal residue" evidence="6">
    <location>
        <position position="1"/>
    </location>
</feature>
<keyword evidence="1 4" id="KW-0479">Metal-binding</keyword>
<dbReference type="PROSITE" id="PS50103">
    <property type="entry name" value="ZF_C3H1"/>
    <property type="match status" value="1"/>
</dbReference>
<evidence type="ECO:0000259" key="5">
    <source>
        <dbReference type="PROSITE" id="PS50103"/>
    </source>
</evidence>
<organism evidence="6 7">
    <name type="scientific">Rotaria magnacalcarata</name>
    <dbReference type="NCBI Taxonomy" id="392030"/>
    <lineage>
        <taxon>Eukaryota</taxon>
        <taxon>Metazoa</taxon>
        <taxon>Spiralia</taxon>
        <taxon>Gnathifera</taxon>
        <taxon>Rotifera</taxon>
        <taxon>Eurotatoria</taxon>
        <taxon>Bdelloidea</taxon>
        <taxon>Philodinida</taxon>
        <taxon>Philodinidae</taxon>
        <taxon>Rotaria</taxon>
    </lineage>
</organism>
<dbReference type="SUPFAM" id="SSF90229">
    <property type="entry name" value="CCCH zinc finger"/>
    <property type="match status" value="1"/>
</dbReference>
<gene>
    <name evidence="6" type="ORF">SMN809_LOCUS31913</name>
</gene>
<sequence>MSVCQYYLRGNCRYGDRCRLSHVNDQYGPPYRPRGPRPQFDP</sequence>
<keyword evidence="2 4" id="KW-0863">Zinc-finger</keyword>
<keyword evidence="3 4" id="KW-0862">Zinc</keyword>
<dbReference type="InterPro" id="IPR000571">
    <property type="entry name" value="Znf_CCCH"/>
</dbReference>